<dbReference type="PIRSF" id="PIRSF021524">
    <property type="entry name" value="MSH_acetyltransferase"/>
    <property type="match status" value="1"/>
</dbReference>
<dbReference type="CDD" id="cd04301">
    <property type="entry name" value="NAT_SF"/>
    <property type="match status" value="2"/>
</dbReference>
<dbReference type="HAMAP" id="MF_01698">
    <property type="entry name" value="MshD"/>
    <property type="match status" value="1"/>
</dbReference>
<evidence type="ECO:0000313" key="6">
    <source>
        <dbReference type="EMBL" id="BBY64705.1"/>
    </source>
</evidence>
<dbReference type="PANTHER" id="PTHR43617">
    <property type="entry name" value="L-AMINO ACID N-ACETYLTRANSFERASE"/>
    <property type="match status" value="1"/>
</dbReference>
<dbReference type="PANTHER" id="PTHR43617:SF31">
    <property type="entry name" value="MYCOTHIOL ACETYLTRANSFERASE"/>
    <property type="match status" value="1"/>
</dbReference>
<evidence type="ECO:0000256" key="2">
    <source>
        <dbReference type="ARBA" id="ARBA00022737"/>
    </source>
</evidence>
<comment type="similarity">
    <text evidence="4">Belongs to the acetyltransferase family. MshD subfamily.</text>
</comment>
<feature type="binding site" evidence="4">
    <location>
        <begin position="231"/>
        <end position="233"/>
    </location>
    <ligand>
        <name>acetyl-CoA</name>
        <dbReference type="ChEBI" id="CHEBI:57288"/>
        <label>2</label>
    </ligand>
</feature>
<feature type="binding site" evidence="4">
    <location>
        <begin position="238"/>
        <end position="244"/>
    </location>
    <ligand>
        <name>acetyl-CoA</name>
        <dbReference type="ChEBI" id="CHEBI:57288"/>
        <label>2</label>
    </ligand>
</feature>
<dbReference type="Pfam" id="PF13508">
    <property type="entry name" value="Acetyltransf_7"/>
    <property type="match status" value="1"/>
</dbReference>
<dbReference type="InterPro" id="IPR017813">
    <property type="entry name" value="Mycothiol_AcTrfase"/>
</dbReference>
<keyword evidence="2 4" id="KW-0677">Repeat</keyword>
<comment type="catalytic activity">
    <reaction evidence="4">
        <text>1D-myo-inositol 2-(L-cysteinylamino)-2-deoxy-alpha-D-glucopyranoside + acetyl-CoA = mycothiol + CoA + H(+)</text>
        <dbReference type="Rhea" id="RHEA:26172"/>
        <dbReference type="ChEBI" id="CHEBI:15378"/>
        <dbReference type="ChEBI" id="CHEBI:16768"/>
        <dbReference type="ChEBI" id="CHEBI:57287"/>
        <dbReference type="ChEBI" id="CHEBI:57288"/>
        <dbReference type="ChEBI" id="CHEBI:58887"/>
        <dbReference type="EC" id="2.3.1.189"/>
    </reaction>
</comment>
<feature type="domain" description="N-acetyltransferase" evidence="5">
    <location>
        <begin position="8"/>
        <end position="152"/>
    </location>
</feature>
<dbReference type="RefSeq" id="WP_163748629.1">
    <property type="nucleotide sequence ID" value="NZ_AP022596.1"/>
</dbReference>
<dbReference type="Pfam" id="PF00583">
    <property type="entry name" value="Acetyltransf_1"/>
    <property type="match status" value="1"/>
</dbReference>
<sequence length="334" mass="35825">MTAPRWRTALTPVEQEQVRAVIEAATRNDGVAPVGEQVLRELPLDRTRHLIAADGEAVVGYLNLTPGRDDADAMGELVVHPDARRHGIGTALLRAAANDADGAVRFWAHGTLPVARAVADALGMAVVRELMQMRRTLRDVPELVVPEGISIRTYRGASDDAELLRVNNAAFAWHPEQGGWQESDLDERRGESWFDPEGLFLAVDDDTDALLGFHWTKVHADQSGLGEVYVVGVDPAAQGRGLGRVLTVVGLQHLAGKLTAQDQPEDIPGSLRSCPPGDIPGSLRSCPPEVMLYVEADNTAAVKTYERLGFAVSSVDTAYRPALAANIHAGGTCG</sequence>
<protein>
    <recommendedName>
        <fullName evidence="4">Mycothiol acetyltransferase</fullName>
        <shortName evidence="4">MSH acetyltransferase</shortName>
        <ecNumber evidence="4">2.3.1.189</ecNumber>
    </recommendedName>
    <alternativeName>
        <fullName evidence="4">Mycothiol synthase</fullName>
    </alternativeName>
</protein>
<dbReference type="PROSITE" id="PS51186">
    <property type="entry name" value="GNAT"/>
    <property type="match status" value="2"/>
</dbReference>
<proteinExistence type="inferred from homology"/>
<dbReference type="Proteomes" id="UP000467148">
    <property type="component" value="Chromosome"/>
</dbReference>
<dbReference type="SUPFAM" id="SSF55729">
    <property type="entry name" value="Acyl-CoA N-acyltransferases (Nat)"/>
    <property type="match status" value="1"/>
</dbReference>
<dbReference type="InterPro" id="IPR000182">
    <property type="entry name" value="GNAT_dom"/>
</dbReference>
<keyword evidence="7" id="KW-1185">Reference proteome</keyword>
<comment type="subunit">
    <text evidence="4">Monomer.</text>
</comment>
<dbReference type="GO" id="GO:0008999">
    <property type="term" value="F:protein-N-terminal-alanine acetyltransferase activity"/>
    <property type="evidence" value="ECO:0007669"/>
    <property type="project" value="TreeGrafter"/>
</dbReference>
<dbReference type="GO" id="GO:0035447">
    <property type="term" value="F:mycothiol synthase activity"/>
    <property type="evidence" value="ECO:0007669"/>
    <property type="project" value="UniProtKB-UniRule"/>
</dbReference>
<evidence type="ECO:0000256" key="1">
    <source>
        <dbReference type="ARBA" id="ARBA00022679"/>
    </source>
</evidence>
<feature type="binding site" evidence="4">
    <location>
        <position position="217"/>
    </location>
    <ligand>
        <name>1D-myo-inositol 2-(L-cysteinylamino)-2-deoxy-alpha-D-glucopyranoside</name>
        <dbReference type="ChEBI" id="CHEBI:58887"/>
    </ligand>
</feature>
<feature type="binding site" evidence="4">
    <location>
        <begin position="85"/>
        <end position="90"/>
    </location>
    <ligand>
        <name>acetyl-CoA</name>
        <dbReference type="ChEBI" id="CHEBI:57288"/>
        <label>1</label>
    </ligand>
</feature>
<evidence type="ECO:0000259" key="5">
    <source>
        <dbReference type="PROSITE" id="PS51186"/>
    </source>
</evidence>
<organism evidence="6 7">
    <name type="scientific">Mycolicibacterium helvum</name>
    <dbReference type="NCBI Taxonomy" id="1534349"/>
    <lineage>
        <taxon>Bacteria</taxon>
        <taxon>Bacillati</taxon>
        <taxon>Actinomycetota</taxon>
        <taxon>Actinomycetes</taxon>
        <taxon>Mycobacteriales</taxon>
        <taxon>Mycobacteriaceae</taxon>
        <taxon>Mycolicibacterium</taxon>
    </lineage>
</organism>
<feature type="binding site" evidence="4">
    <location>
        <begin position="298"/>
        <end position="303"/>
    </location>
    <ligand>
        <name>acetyl-CoA</name>
        <dbReference type="ChEBI" id="CHEBI:57288"/>
        <label>2</label>
    </ligand>
</feature>
<feature type="binding site" evidence="4">
    <location>
        <position position="176"/>
    </location>
    <ligand>
        <name>1D-myo-inositol 2-(L-cysteinylamino)-2-deoxy-alpha-D-glucopyranoside</name>
        <dbReference type="ChEBI" id="CHEBI:58887"/>
    </ligand>
</feature>
<dbReference type="EC" id="2.3.1.189" evidence="4"/>
<keyword evidence="1 4" id="KW-0808">Transferase</keyword>
<feature type="binding site" evidence="4">
    <location>
        <position position="227"/>
    </location>
    <ligand>
        <name>1D-myo-inositol 2-(L-cysteinylamino)-2-deoxy-alpha-D-glucopyranoside</name>
        <dbReference type="ChEBI" id="CHEBI:58887"/>
    </ligand>
</feature>
<gene>
    <name evidence="4 6" type="primary">mshD</name>
    <name evidence="6" type="ORF">MHEL_29480</name>
</gene>
<dbReference type="Gene3D" id="3.40.630.30">
    <property type="match status" value="1"/>
</dbReference>
<dbReference type="AlphaFoldDB" id="A0A7I7T8S3"/>
<dbReference type="GO" id="GO:0010125">
    <property type="term" value="P:mycothiol biosynthetic process"/>
    <property type="evidence" value="ECO:0007669"/>
    <property type="project" value="UniProtKB-UniRule"/>
</dbReference>
<dbReference type="EMBL" id="AP022596">
    <property type="protein sequence ID" value="BBY64705.1"/>
    <property type="molecule type" value="Genomic_DNA"/>
</dbReference>
<evidence type="ECO:0000256" key="3">
    <source>
        <dbReference type="ARBA" id="ARBA00023315"/>
    </source>
</evidence>
<name>A0A7I7T8S3_9MYCO</name>
<feature type="binding site" evidence="4">
    <location>
        <position position="293"/>
    </location>
    <ligand>
        <name>1D-myo-inositol 2-(L-cysteinylamino)-2-deoxy-alpha-D-glucopyranoside</name>
        <dbReference type="ChEBI" id="CHEBI:58887"/>
    </ligand>
</feature>
<keyword evidence="3 4" id="KW-0012">Acyltransferase</keyword>
<feature type="binding site" evidence="4">
    <location>
        <begin position="77"/>
        <end position="79"/>
    </location>
    <ligand>
        <name>acetyl-CoA</name>
        <dbReference type="ChEBI" id="CHEBI:57288"/>
        <label>1</label>
    </ligand>
</feature>
<comment type="function">
    <text evidence="4">Catalyzes the transfer of acetyl from acetyl-CoA to desacetylmycothiol (Cys-GlcN-Ins) to form mycothiol.</text>
</comment>
<evidence type="ECO:0000256" key="4">
    <source>
        <dbReference type="HAMAP-Rule" id="MF_01698"/>
    </source>
</evidence>
<evidence type="ECO:0000313" key="7">
    <source>
        <dbReference type="Proteomes" id="UP000467148"/>
    </source>
</evidence>
<dbReference type="KEGG" id="mhev:MHEL_29480"/>
<feature type="binding site" evidence="4">
    <location>
        <position position="36"/>
    </location>
    <ligand>
        <name>1D-myo-inositol 2-(L-cysteinylamino)-2-deoxy-alpha-D-glucopyranoside</name>
        <dbReference type="ChEBI" id="CHEBI:58887"/>
    </ligand>
</feature>
<feature type="domain" description="N-acetyltransferase" evidence="5">
    <location>
        <begin position="149"/>
        <end position="330"/>
    </location>
</feature>
<dbReference type="NCBIfam" id="TIGR03448">
    <property type="entry name" value="mycothiol_MshD"/>
    <property type="match status" value="1"/>
</dbReference>
<dbReference type="InterPro" id="IPR016181">
    <property type="entry name" value="Acyl_CoA_acyltransferase"/>
</dbReference>
<dbReference type="InterPro" id="IPR050276">
    <property type="entry name" value="MshD_Acetyltransferase"/>
</dbReference>
<reference evidence="6 7" key="1">
    <citation type="journal article" date="2019" name="Emerg. Microbes Infect.">
        <title>Comprehensive subspecies identification of 175 nontuberculous mycobacteria species based on 7547 genomic profiles.</title>
        <authorList>
            <person name="Matsumoto Y."/>
            <person name="Kinjo T."/>
            <person name="Motooka D."/>
            <person name="Nabeya D."/>
            <person name="Jung N."/>
            <person name="Uechi K."/>
            <person name="Horii T."/>
            <person name="Iida T."/>
            <person name="Fujita J."/>
            <person name="Nakamura S."/>
        </authorList>
    </citation>
    <scope>NUCLEOTIDE SEQUENCE [LARGE SCALE GENOMIC DNA]</scope>
    <source>
        <strain evidence="6 7">JCM 30396</strain>
    </source>
</reference>
<accession>A0A7I7T8S3</accession>